<dbReference type="SUPFAM" id="SSF52833">
    <property type="entry name" value="Thioredoxin-like"/>
    <property type="match status" value="1"/>
</dbReference>
<dbReference type="InterPro" id="IPR004046">
    <property type="entry name" value="GST_C"/>
</dbReference>
<organism evidence="3 4">
    <name type="scientific">Sphingomonas suaedae</name>
    <dbReference type="NCBI Taxonomy" id="2599297"/>
    <lineage>
        <taxon>Bacteria</taxon>
        <taxon>Pseudomonadati</taxon>
        <taxon>Pseudomonadota</taxon>
        <taxon>Alphaproteobacteria</taxon>
        <taxon>Sphingomonadales</taxon>
        <taxon>Sphingomonadaceae</taxon>
        <taxon>Sphingomonas</taxon>
    </lineage>
</organism>
<reference evidence="3 4" key="1">
    <citation type="submission" date="2019-07" db="EMBL/GenBank/DDBJ databases">
        <title>Sphingomonas alkalisoli sp. nov., isolated from rhizosphere soil of Suaedae salsa.</title>
        <authorList>
            <person name="Zhang H."/>
            <person name="Xu L."/>
            <person name="Zhang J.-X."/>
            <person name="Sun J.-Q."/>
        </authorList>
    </citation>
    <scope>NUCLEOTIDE SEQUENCE [LARGE SCALE GENOMIC DNA]</scope>
    <source>
        <strain evidence="3 4">XS-10</strain>
    </source>
</reference>
<dbReference type="Gene3D" id="3.40.30.10">
    <property type="entry name" value="Glutaredoxin"/>
    <property type="match status" value="1"/>
</dbReference>
<keyword evidence="3" id="KW-0808">Transferase</keyword>
<dbReference type="SUPFAM" id="SSF47616">
    <property type="entry name" value="GST C-terminal domain-like"/>
    <property type="match status" value="1"/>
</dbReference>
<dbReference type="GO" id="GO:0016740">
    <property type="term" value="F:transferase activity"/>
    <property type="evidence" value="ECO:0007669"/>
    <property type="project" value="UniProtKB-KW"/>
</dbReference>
<sequence length="219" mass="24702">MSLPDLYAHPFSSYCWKALIAFYEHDLPFTLKMVSPDEPENSARWAELWPFKRFPLLVDGDLVLGESSIIAEHVDRRSGAPRLVPADPDAALQVRMLDRLFDQQVMDPAARLVFNAIRPEDKRDPLADEQVAAQLATSYAWFDAHLSGRTWAATDSFTLADLSAAPALFYADWIIPIPEAHANLRAYRARLLTRPSVARAVEGARPYRHFFPLGAPDRD</sequence>
<evidence type="ECO:0000259" key="1">
    <source>
        <dbReference type="PROSITE" id="PS50404"/>
    </source>
</evidence>
<dbReference type="InterPro" id="IPR004045">
    <property type="entry name" value="Glutathione_S-Trfase_N"/>
</dbReference>
<dbReference type="OrthoDB" id="9782992at2"/>
<dbReference type="EMBL" id="CP042239">
    <property type="protein sequence ID" value="QDX27489.1"/>
    <property type="molecule type" value="Genomic_DNA"/>
</dbReference>
<feature type="domain" description="GST C-terminal" evidence="2">
    <location>
        <begin position="87"/>
        <end position="210"/>
    </location>
</feature>
<dbReference type="SFLD" id="SFLDG00358">
    <property type="entry name" value="Main_(cytGST)"/>
    <property type="match status" value="1"/>
</dbReference>
<dbReference type="InterPro" id="IPR010987">
    <property type="entry name" value="Glutathione-S-Trfase_C-like"/>
</dbReference>
<dbReference type="Pfam" id="PF13417">
    <property type="entry name" value="GST_N_3"/>
    <property type="match status" value="1"/>
</dbReference>
<dbReference type="PANTHER" id="PTHR44051:SF9">
    <property type="entry name" value="GLUTATHIONE S-TRANSFERASE 1"/>
    <property type="match status" value="1"/>
</dbReference>
<evidence type="ECO:0000259" key="2">
    <source>
        <dbReference type="PROSITE" id="PS50405"/>
    </source>
</evidence>
<dbReference type="Pfam" id="PF00043">
    <property type="entry name" value="GST_C"/>
    <property type="match status" value="1"/>
</dbReference>
<feature type="domain" description="GST N-terminal" evidence="1">
    <location>
        <begin position="2"/>
        <end position="82"/>
    </location>
</feature>
<evidence type="ECO:0000313" key="3">
    <source>
        <dbReference type="EMBL" id="QDX27489.1"/>
    </source>
</evidence>
<name>A0A518RJ90_9SPHN</name>
<keyword evidence="4" id="KW-1185">Reference proteome</keyword>
<gene>
    <name evidence="3" type="ORF">FPZ54_16750</name>
</gene>
<dbReference type="SFLD" id="SFLDS00019">
    <property type="entry name" value="Glutathione_Transferase_(cytos"/>
    <property type="match status" value="1"/>
</dbReference>
<dbReference type="PROSITE" id="PS50404">
    <property type="entry name" value="GST_NTER"/>
    <property type="match status" value="1"/>
</dbReference>
<dbReference type="AlphaFoldDB" id="A0A518RJ90"/>
<dbReference type="KEGG" id="ssua:FPZ54_16750"/>
<dbReference type="InterPro" id="IPR040079">
    <property type="entry name" value="Glutathione_S-Trfase"/>
</dbReference>
<evidence type="ECO:0000313" key="4">
    <source>
        <dbReference type="Proteomes" id="UP000318055"/>
    </source>
</evidence>
<dbReference type="InterPro" id="IPR036249">
    <property type="entry name" value="Thioredoxin-like_sf"/>
</dbReference>
<proteinExistence type="predicted"/>
<dbReference type="CDD" id="cd00570">
    <property type="entry name" value="GST_N_family"/>
    <property type="match status" value="1"/>
</dbReference>
<dbReference type="InterPro" id="IPR036282">
    <property type="entry name" value="Glutathione-S-Trfase_C_sf"/>
</dbReference>
<dbReference type="Proteomes" id="UP000318055">
    <property type="component" value="Chromosome"/>
</dbReference>
<dbReference type="Gene3D" id="1.20.1050.10">
    <property type="match status" value="1"/>
</dbReference>
<protein>
    <submittedName>
        <fullName evidence="3">Glutathione S-transferase family protein</fullName>
    </submittedName>
</protein>
<accession>A0A518RJ90</accession>
<dbReference type="RefSeq" id="WP_145848964.1">
    <property type="nucleotide sequence ID" value="NZ_CP042239.1"/>
</dbReference>
<dbReference type="PROSITE" id="PS50405">
    <property type="entry name" value="GST_CTER"/>
    <property type="match status" value="1"/>
</dbReference>
<dbReference type="PANTHER" id="PTHR44051">
    <property type="entry name" value="GLUTATHIONE S-TRANSFERASE-RELATED"/>
    <property type="match status" value="1"/>
</dbReference>